<dbReference type="OrthoDB" id="10124868at2759"/>
<dbReference type="AlphaFoldDB" id="A0A7M7PCQ6"/>
<dbReference type="Proteomes" id="UP000007110">
    <property type="component" value="Unassembled WGS sequence"/>
</dbReference>
<feature type="transmembrane region" description="Helical" evidence="1">
    <location>
        <begin position="6"/>
        <end position="24"/>
    </location>
</feature>
<organism evidence="2 3">
    <name type="scientific">Strongylocentrotus purpuratus</name>
    <name type="common">Purple sea urchin</name>
    <dbReference type="NCBI Taxonomy" id="7668"/>
    <lineage>
        <taxon>Eukaryota</taxon>
        <taxon>Metazoa</taxon>
        <taxon>Echinodermata</taxon>
        <taxon>Eleutherozoa</taxon>
        <taxon>Echinozoa</taxon>
        <taxon>Echinoidea</taxon>
        <taxon>Euechinoidea</taxon>
        <taxon>Echinacea</taxon>
        <taxon>Camarodonta</taxon>
        <taxon>Echinidea</taxon>
        <taxon>Strongylocentrotidae</taxon>
        <taxon>Strongylocentrotus</taxon>
    </lineage>
</organism>
<dbReference type="EnsemblMetazoa" id="XM_030992551">
    <property type="protein sequence ID" value="XP_030848411"/>
    <property type="gene ID" value="LOC115927082"/>
</dbReference>
<reference evidence="3" key="1">
    <citation type="submission" date="2015-02" db="EMBL/GenBank/DDBJ databases">
        <title>Genome sequencing for Strongylocentrotus purpuratus.</title>
        <authorList>
            <person name="Murali S."/>
            <person name="Liu Y."/>
            <person name="Vee V."/>
            <person name="English A."/>
            <person name="Wang M."/>
            <person name="Skinner E."/>
            <person name="Han Y."/>
            <person name="Muzny D.M."/>
            <person name="Worley K.C."/>
            <person name="Gibbs R.A."/>
        </authorList>
    </citation>
    <scope>NUCLEOTIDE SEQUENCE</scope>
</reference>
<proteinExistence type="predicted"/>
<evidence type="ECO:0000313" key="2">
    <source>
        <dbReference type="EnsemblMetazoa" id="XP_030848411"/>
    </source>
</evidence>
<sequence length="143" mass="16127">MVPLIAGGVTAAAVAAVGTTIGLIRRFMDRYIIVANGTSQPICVTVEHDKGKNQSLIEAEESMKFTVSNNRPITIRAKKYTKSAYDAEVCNYDYRNYIVRKATIEDLILVRAKKWNVWEAEPCKQNKQKDFVKGNSPHLQDMF</sequence>
<protein>
    <submittedName>
        <fullName evidence="2">Uncharacterized protein</fullName>
    </submittedName>
</protein>
<dbReference type="RefSeq" id="XP_030848411.1">
    <property type="nucleotide sequence ID" value="XM_030992551.1"/>
</dbReference>
<evidence type="ECO:0000256" key="1">
    <source>
        <dbReference type="SAM" id="Phobius"/>
    </source>
</evidence>
<reference evidence="2" key="2">
    <citation type="submission" date="2021-01" db="UniProtKB">
        <authorList>
            <consortium name="EnsemblMetazoa"/>
        </authorList>
    </citation>
    <scope>IDENTIFICATION</scope>
</reference>
<dbReference type="InParanoid" id="A0A7M7PCQ6"/>
<keyword evidence="1" id="KW-0472">Membrane</keyword>
<keyword evidence="3" id="KW-1185">Reference proteome</keyword>
<name>A0A7M7PCQ6_STRPU</name>
<dbReference type="GeneID" id="115927082"/>
<keyword evidence="1" id="KW-1133">Transmembrane helix</keyword>
<keyword evidence="1" id="KW-0812">Transmembrane</keyword>
<accession>A0A7M7PCQ6</accession>
<evidence type="ECO:0000313" key="3">
    <source>
        <dbReference type="Proteomes" id="UP000007110"/>
    </source>
</evidence>
<dbReference type="KEGG" id="spu:115927082"/>